<dbReference type="GO" id="GO:0006508">
    <property type="term" value="P:proteolysis"/>
    <property type="evidence" value="ECO:0007669"/>
    <property type="project" value="UniProtKB-KW"/>
</dbReference>
<dbReference type="GO" id="GO:0101005">
    <property type="term" value="F:deubiquitinase activity"/>
    <property type="evidence" value="ECO:0007669"/>
    <property type="project" value="TreeGrafter"/>
</dbReference>
<feature type="region of interest" description="Disordered" evidence="4">
    <location>
        <begin position="278"/>
        <end position="304"/>
    </location>
</feature>
<comment type="similarity">
    <text evidence="1">Belongs to the DeSI family.</text>
</comment>
<sequence length="443" mass="47049">MQRSRQGGGSAFLVVVAEAGFDIPFAHARAIAAWCSSGLTWLLGAYPAPPPSRLALLVLLQNPLKQRPQPRAIQRRHRCACPPFLSTQHPSFHFRMSAPLGTVTMSHWQLKHLLKALHGEWEGSRYDKLHLNCCHFCDALCDALGVRRPPRWLNRLANSANTAVVVTHGAIDTCKRLARTASNKLQVLSHGSAPPLSGSLGNCSSVDKGGAGHTSSVPDMAPGPCVAGTLGEDGARAQSEPMCFPWHLHELSGRPHAQHQHGDHCLQKGERKLRCLQQERPSERPEEGAGDAPGRQQTPCGHNNPSLLRRAIVAAAAEAVAAAAQKDASLLLASGCSGGGSASIGLADAVPPPPSPPRGAGMVAVRSQSLQADSPYEGIADVVPMHVPSFARQGYFPTDREVAYGSMAAPLSSSAPNSGMMCANGRLQSVAEEVVDRHDYVSF</sequence>
<gene>
    <name evidence="6" type="ORF">CEUR00632_LOCUS10570</name>
</gene>
<dbReference type="PANTHER" id="PTHR12378:SF9">
    <property type="entry name" value="OS06G0107000 PROTEIN"/>
    <property type="match status" value="1"/>
</dbReference>
<evidence type="ECO:0000256" key="3">
    <source>
        <dbReference type="ARBA" id="ARBA00022801"/>
    </source>
</evidence>
<dbReference type="Gene3D" id="3.90.1720.30">
    <property type="entry name" value="PPPDE domains"/>
    <property type="match status" value="1"/>
</dbReference>
<dbReference type="GO" id="GO:0016579">
    <property type="term" value="P:protein deubiquitination"/>
    <property type="evidence" value="ECO:0007669"/>
    <property type="project" value="TreeGrafter"/>
</dbReference>
<dbReference type="Pfam" id="PF05903">
    <property type="entry name" value="Peptidase_C97"/>
    <property type="match status" value="1"/>
</dbReference>
<dbReference type="AlphaFoldDB" id="A0A7R9VBY6"/>
<evidence type="ECO:0000256" key="1">
    <source>
        <dbReference type="ARBA" id="ARBA00008140"/>
    </source>
</evidence>
<accession>A0A7R9VBY6</accession>
<dbReference type="EMBL" id="HBEC01023094">
    <property type="protein sequence ID" value="CAD8290706.1"/>
    <property type="molecule type" value="Transcribed_RNA"/>
</dbReference>
<evidence type="ECO:0000256" key="4">
    <source>
        <dbReference type="SAM" id="MobiDB-lite"/>
    </source>
</evidence>
<name>A0A7R9VBY6_9CHLO</name>
<evidence type="ECO:0000313" key="6">
    <source>
        <dbReference type="EMBL" id="CAD8290706.1"/>
    </source>
</evidence>
<reference evidence="6" key="1">
    <citation type="submission" date="2021-01" db="EMBL/GenBank/DDBJ databases">
        <authorList>
            <person name="Corre E."/>
            <person name="Pelletier E."/>
            <person name="Niang G."/>
            <person name="Scheremetjew M."/>
            <person name="Finn R."/>
            <person name="Kale V."/>
            <person name="Holt S."/>
            <person name="Cochrane G."/>
            <person name="Meng A."/>
            <person name="Brown T."/>
            <person name="Cohen L."/>
        </authorList>
    </citation>
    <scope>NUCLEOTIDE SEQUENCE</scope>
    <source>
        <strain evidence="6">CCMP219</strain>
    </source>
</reference>
<evidence type="ECO:0000256" key="2">
    <source>
        <dbReference type="ARBA" id="ARBA00022670"/>
    </source>
</evidence>
<feature type="domain" description="PPPDE" evidence="5">
    <location>
        <begin position="88"/>
        <end position="165"/>
    </location>
</feature>
<proteinExistence type="inferred from homology"/>
<organism evidence="6">
    <name type="scientific">Chlamydomonas euryale</name>
    <dbReference type="NCBI Taxonomy" id="1486919"/>
    <lineage>
        <taxon>Eukaryota</taxon>
        <taxon>Viridiplantae</taxon>
        <taxon>Chlorophyta</taxon>
        <taxon>core chlorophytes</taxon>
        <taxon>Chlorophyceae</taxon>
        <taxon>CS clade</taxon>
        <taxon>Chlamydomonadales</taxon>
        <taxon>Chlamydomonadaceae</taxon>
        <taxon>Chlamydomonas</taxon>
    </lineage>
</organism>
<dbReference type="InterPro" id="IPR008580">
    <property type="entry name" value="PPPDE_dom"/>
</dbReference>
<keyword evidence="3" id="KW-0378">Hydrolase</keyword>
<dbReference type="PANTHER" id="PTHR12378">
    <property type="entry name" value="DESUMOYLATING ISOPEPTIDASE"/>
    <property type="match status" value="1"/>
</dbReference>
<keyword evidence="2" id="KW-0645">Protease</keyword>
<protein>
    <recommendedName>
        <fullName evidence="5">PPPDE domain-containing protein</fullName>
    </recommendedName>
</protein>
<feature type="compositionally biased region" description="Polar residues" evidence="4">
    <location>
        <begin position="295"/>
        <end position="304"/>
    </location>
</feature>
<dbReference type="InterPro" id="IPR042266">
    <property type="entry name" value="PPPDE_sf"/>
</dbReference>
<evidence type="ECO:0000259" key="5">
    <source>
        <dbReference type="Pfam" id="PF05903"/>
    </source>
</evidence>